<dbReference type="KEGG" id="ccos:Pan44_18700"/>
<dbReference type="AlphaFoldDB" id="A0A517SCM1"/>
<reference evidence="2 3" key="1">
    <citation type="submission" date="2019-02" db="EMBL/GenBank/DDBJ databases">
        <title>Deep-cultivation of Planctomycetes and their phenomic and genomic characterization uncovers novel biology.</title>
        <authorList>
            <person name="Wiegand S."/>
            <person name="Jogler M."/>
            <person name="Boedeker C."/>
            <person name="Pinto D."/>
            <person name="Vollmers J."/>
            <person name="Rivas-Marin E."/>
            <person name="Kohn T."/>
            <person name="Peeters S.H."/>
            <person name="Heuer A."/>
            <person name="Rast P."/>
            <person name="Oberbeckmann S."/>
            <person name="Bunk B."/>
            <person name="Jeske O."/>
            <person name="Meyerdierks A."/>
            <person name="Storesund J.E."/>
            <person name="Kallscheuer N."/>
            <person name="Luecker S."/>
            <person name="Lage O.M."/>
            <person name="Pohl T."/>
            <person name="Merkel B.J."/>
            <person name="Hornburger P."/>
            <person name="Mueller R.-W."/>
            <person name="Bruemmer F."/>
            <person name="Labrenz M."/>
            <person name="Spormann A.M."/>
            <person name="Op den Camp H."/>
            <person name="Overmann J."/>
            <person name="Amann R."/>
            <person name="Jetten M.S.M."/>
            <person name="Mascher T."/>
            <person name="Medema M.H."/>
            <person name="Devos D.P."/>
            <person name="Kaster A.-K."/>
            <person name="Ovreas L."/>
            <person name="Rohde M."/>
            <person name="Galperin M.Y."/>
            <person name="Jogler C."/>
        </authorList>
    </citation>
    <scope>NUCLEOTIDE SEQUENCE [LARGE SCALE GENOMIC DNA]</scope>
    <source>
        <strain evidence="2 3">Pan44</strain>
    </source>
</reference>
<gene>
    <name evidence="2" type="ORF">Pan44_18700</name>
</gene>
<accession>A0A517SCM1</accession>
<name>A0A517SCM1_9PLAN</name>
<evidence type="ECO:0000313" key="3">
    <source>
        <dbReference type="Proteomes" id="UP000315700"/>
    </source>
</evidence>
<evidence type="ECO:0000313" key="2">
    <source>
        <dbReference type="EMBL" id="QDT53846.1"/>
    </source>
</evidence>
<keyword evidence="1" id="KW-0472">Membrane</keyword>
<keyword evidence="3" id="KW-1185">Reference proteome</keyword>
<protein>
    <submittedName>
        <fullName evidence="2">Uncharacterized protein</fullName>
    </submittedName>
</protein>
<dbReference type="RefSeq" id="WP_145029390.1">
    <property type="nucleotide sequence ID" value="NZ_CP036271.1"/>
</dbReference>
<organism evidence="2 3">
    <name type="scientific">Caulifigura coniformis</name>
    <dbReference type="NCBI Taxonomy" id="2527983"/>
    <lineage>
        <taxon>Bacteria</taxon>
        <taxon>Pseudomonadati</taxon>
        <taxon>Planctomycetota</taxon>
        <taxon>Planctomycetia</taxon>
        <taxon>Planctomycetales</taxon>
        <taxon>Planctomycetaceae</taxon>
        <taxon>Caulifigura</taxon>
    </lineage>
</organism>
<sequence>MLEEQFYESSTARWKRELPWLRLFRGFRIAMDFRKLLLAFAGTVIFSIGMLIFTTLPYSPHTTEEAKLGRAPLRGIDVPLPYDDRAIAAWPWDSDFPGAPSGRIPYSLMYVLYEPWEYVVPVVYQARTLLSPWRVVVEPARGVMFSMTWADFAWAWTKLLWALVVWAVFGGAIARIAALELAGEGVPSLKEAIEHSTRYLLSTLGGVLLPVVGVALFWGVALGIGMLGLIPGIGPFLTGLFYFVSVICGAILALILIGVAACWPLMYATIAVEGSDAFDALSRSYSYVFGRPWYGLWITIVSLVYGAILLLFLHGAMFFAHSLADHATAGGMGEVANRQLWDTVPYSEPDAPPLETSVGGRLRAAWAKGFMALSTVFVYSYFWVAVTIAYFLLRHAEDATPFKKVYWPAAEPVGSGPALSGMAAAEYRERQANEAAAVSGVAGGPPTGVAPG</sequence>
<feature type="transmembrane region" description="Helical" evidence="1">
    <location>
        <begin position="199"/>
        <end position="218"/>
    </location>
</feature>
<keyword evidence="1" id="KW-0812">Transmembrane</keyword>
<keyword evidence="1" id="KW-1133">Transmembrane helix</keyword>
<evidence type="ECO:0000256" key="1">
    <source>
        <dbReference type="SAM" id="Phobius"/>
    </source>
</evidence>
<dbReference type="InParanoid" id="A0A517SCM1"/>
<dbReference type="Proteomes" id="UP000315700">
    <property type="component" value="Chromosome"/>
</dbReference>
<feature type="transmembrane region" description="Helical" evidence="1">
    <location>
        <begin position="159"/>
        <end position="178"/>
    </location>
</feature>
<feature type="transmembrane region" description="Helical" evidence="1">
    <location>
        <begin position="370"/>
        <end position="393"/>
    </location>
</feature>
<proteinExistence type="predicted"/>
<dbReference type="OrthoDB" id="260428at2"/>
<feature type="transmembrane region" description="Helical" evidence="1">
    <location>
        <begin position="36"/>
        <end position="58"/>
    </location>
</feature>
<dbReference type="EMBL" id="CP036271">
    <property type="protein sequence ID" value="QDT53846.1"/>
    <property type="molecule type" value="Genomic_DNA"/>
</dbReference>
<feature type="transmembrane region" description="Helical" evidence="1">
    <location>
        <begin position="292"/>
        <end position="313"/>
    </location>
</feature>